<sequence length="282" mass="32614">MFDMVIVLYQVKAADSLTVQSLQQILALEAFPELRRIIVFDNSTVEDAPVFTDERFFYHYVHGNQGLAKAYNFVWPQSLAAGCQWLITLDQDTELTVDYFKSIISASEVANKTVGIIAPVIQDGVQQVSPVRNDTLRPLHTSLPKGGEVYSEKIMVINSAAMISLSFLEKINGYNEDFSLDYLDHWLCWKVYQEKRQIKVLDESLHHQLSVLDYKDRMNLTRYQQILAAESLFYRDYETNLFAEYKRQLFLRSVKQIFKGFFPYAGRTLSQYKSILGERNGN</sequence>
<evidence type="ECO:0000313" key="2">
    <source>
        <dbReference type="EMBL" id="MBO1308237.1"/>
    </source>
</evidence>
<proteinExistence type="predicted"/>
<organism evidence="2 3">
    <name type="scientific">Candidatus Enterococcus moelleringii</name>
    <dbReference type="NCBI Taxonomy" id="2815325"/>
    <lineage>
        <taxon>Bacteria</taxon>
        <taxon>Bacillati</taxon>
        <taxon>Bacillota</taxon>
        <taxon>Bacilli</taxon>
        <taxon>Lactobacillales</taxon>
        <taxon>Enterococcaceae</taxon>
        <taxon>Enterococcus</taxon>
    </lineage>
</organism>
<reference evidence="2 3" key="1">
    <citation type="submission" date="2021-03" db="EMBL/GenBank/DDBJ databases">
        <title>Enterococcal diversity collection.</title>
        <authorList>
            <person name="Gilmore M.S."/>
            <person name="Schwartzman J."/>
            <person name="Van Tyne D."/>
            <person name="Martin M."/>
            <person name="Earl A.M."/>
            <person name="Manson A.L."/>
            <person name="Straub T."/>
            <person name="Salamzade R."/>
            <person name="Saavedra J."/>
            <person name="Lebreton F."/>
            <person name="Prichula J."/>
            <person name="Schaufler K."/>
            <person name="Gaca A."/>
            <person name="Sgardioli B."/>
            <person name="Wagenaar J."/>
            <person name="Strong T."/>
        </authorList>
    </citation>
    <scope>NUCLEOTIDE SEQUENCE [LARGE SCALE GENOMIC DNA]</scope>
    <source>
        <strain evidence="2 3">669A</strain>
    </source>
</reference>
<dbReference type="InterPro" id="IPR029044">
    <property type="entry name" value="Nucleotide-diphossugar_trans"/>
</dbReference>
<evidence type="ECO:0000259" key="1">
    <source>
        <dbReference type="Pfam" id="PF00535"/>
    </source>
</evidence>
<keyword evidence="3" id="KW-1185">Reference proteome</keyword>
<accession>A0ABS3LF23</accession>
<evidence type="ECO:0000313" key="3">
    <source>
        <dbReference type="Proteomes" id="UP000664601"/>
    </source>
</evidence>
<dbReference type="EMBL" id="JAFREM010000031">
    <property type="protein sequence ID" value="MBO1308237.1"/>
    <property type="molecule type" value="Genomic_DNA"/>
</dbReference>
<dbReference type="Proteomes" id="UP000664601">
    <property type="component" value="Unassembled WGS sequence"/>
</dbReference>
<gene>
    <name evidence="2" type="ORF">JZO70_18820</name>
</gene>
<feature type="domain" description="Glycosyltransferase 2-like" evidence="1">
    <location>
        <begin position="21"/>
        <end position="129"/>
    </location>
</feature>
<dbReference type="Pfam" id="PF00535">
    <property type="entry name" value="Glycos_transf_2"/>
    <property type="match status" value="1"/>
</dbReference>
<name>A0ABS3LF23_9ENTE</name>
<comment type="caution">
    <text evidence="2">The sequence shown here is derived from an EMBL/GenBank/DDBJ whole genome shotgun (WGS) entry which is preliminary data.</text>
</comment>
<dbReference type="Gene3D" id="3.90.550.10">
    <property type="entry name" value="Spore Coat Polysaccharide Biosynthesis Protein SpsA, Chain A"/>
    <property type="match status" value="1"/>
</dbReference>
<dbReference type="SUPFAM" id="SSF53448">
    <property type="entry name" value="Nucleotide-diphospho-sugar transferases"/>
    <property type="match status" value="1"/>
</dbReference>
<protein>
    <submittedName>
        <fullName evidence="2">Glycosyltransferase</fullName>
    </submittedName>
</protein>
<dbReference type="InterPro" id="IPR001173">
    <property type="entry name" value="Glyco_trans_2-like"/>
</dbReference>